<dbReference type="RefSeq" id="WP_413274241.1">
    <property type="nucleotide sequence ID" value="NZ_JBHFNQ010000219.1"/>
</dbReference>
<name>A0ABV4XEN0_9CYAN</name>
<dbReference type="Pfam" id="PF06051">
    <property type="entry name" value="DUF928"/>
    <property type="match status" value="1"/>
</dbReference>
<evidence type="ECO:0000313" key="2">
    <source>
        <dbReference type="Proteomes" id="UP001576774"/>
    </source>
</evidence>
<reference evidence="1 2" key="1">
    <citation type="submission" date="2024-09" db="EMBL/GenBank/DDBJ databases">
        <title>Floridaenema gen nov. (Aerosakkonemataceae, Aerosakkonematales ord. nov., Cyanobacteria) from benthic tropical and subtropical fresh waters, with the description of four new species.</title>
        <authorList>
            <person name="Moretto J.A."/>
            <person name="Berthold D.E."/>
            <person name="Lefler F.W."/>
            <person name="Huang I.-S."/>
            <person name="Laughinghouse H. IV."/>
        </authorList>
    </citation>
    <scope>NUCLEOTIDE SEQUENCE [LARGE SCALE GENOMIC DNA]</scope>
    <source>
        <strain evidence="1 2">BLCC-F46</strain>
    </source>
</reference>
<keyword evidence="2" id="KW-1185">Reference proteome</keyword>
<evidence type="ECO:0000313" key="1">
    <source>
        <dbReference type="EMBL" id="MFB2881257.1"/>
    </source>
</evidence>
<protein>
    <submittedName>
        <fullName evidence="1">DUF928 domain-containing protein</fullName>
    </submittedName>
</protein>
<gene>
    <name evidence="1" type="ORF">ACE1CC_30770</name>
</gene>
<dbReference type="InterPro" id="IPR010328">
    <property type="entry name" value="DUF928"/>
</dbReference>
<comment type="caution">
    <text evidence="1">The sequence shown here is derived from an EMBL/GenBank/DDBJ whole genome shotgun (WGS) entry which is preliminary data.</text>
</comment>
<dbReference type="EMBL" id="JBHFNQ010000219">
    <property type="protein sequence ID" value="MFB2881257.1"/>
    <property type="molecule type" value="Genomic_DNA"/>
</dbReference>
<organism evidence="1 2">
    <name type="scientific">Floridaenema aerugineum BLCC-F46</name>
    <dbReference type="NCBI Taxonomy" id="3153654"/>
    <lineage>
        <taxon>Bacteria</taxon>
        <taxon>Bacillati</taxon>
        <taxon>Cyanobacteriota</taxon>
        <taxon>Cyanophyceae</taxon>
        <taxon>Oscillatoriophycideae</taxon>
        <taxon>Aerosakkonematales</taxon>
        <taxon>Aerosakkonemataceae</taxon>
        <taxon>Floridanema</taxon>
        <taxon>Floridanema aerugineum</taxon>
    </lineage>
</organism>
<proteinExistence type="predicted"/>
<dbReference type="Proteomes" id="UP001576774">
    <property type="component" value="Unassembled WGS sequence"/>
</dbReference>
<accession>A0ABV4XEN0</accession>
<sequence length="265" mass="29058">MNMKLALTGKTLLVSLGLGLAIAPYLITEVKGQNQQVTRVKNLTWEVSQSYQPPDRSAPSATAGGASRGGCIESAGVLTSLMPQNNLGLTLTGYPTFFWYVPKSKAEALEFKLLDGENGQVIYKKTLAVPSNSGIVSFRLPNNELSAPLEVGKMYHWFLTMICPPNPNQELPDKSGNVIVDGWVERIQLNPNLVNKLEKAAPSDRPALYAAAGIWHESLTTLVDLLRQKPDDRNLKNQWKKLLDSVGLNVLVEKPMLDCCTSKPN</sequence>